<dbReference type="KEGG" id="acel:acsn021_26180"/>
<name>A0A6S6R140_9FIRM</name>
<dbReference type="RefSeq" id="WP_184088446.1">
    <property type="nucleotide sequence ID" value="NZ_AP023367.1"/>
</dbReference>
<dbReference type="Proteomes" id="UP000515561">
    <property type="component" value="Chromosome"/>
</dbReference>
<accession>A0A6S6R140</accession>
<keyword evidence="2" id="KW-1185">Reference proteome</keyword>
<dbReference type="EMBL" id="AP023367">
    <property type="protein sequence ID" value="BCJ95049.1"/>
    <property type="molecule type" value="Genomic_DNA"/>
</dbReference>
<dbReference type="AlphaFoldDB" id="A0A6S6R140"/>
<reference evidence="1 2" key="1">
    <citation type="journal article" date="2016" name="Int. J. Syst. Evol. Microbiol.">
        <title>Descriptions of Anaerotaenia torta gen. nov., sp. nov. and Anaerocolumna cellulosilytica gen. nov., sp. nov. isolated from a methanogenic reactor of cattle waste.</title>
        <authorList>
            <person name="Uek A."/>
            <person name="Ohtaki Y."/>
            <person name="Kaku N."/>
            <person name="Ueki K."/>
        </authorList>
    </citation>
    <scope>NUCLEOTIDE SEQUENCE [LARGE SCALE GENOMIC DNA]</scope>
    <source>
        <strain evidence="1 2">SN021</strain>
    </source>
</reference>
<organism evidence="1 2">
    <name type="scientific">Anaerocolumna cellulosilytica</name>
    <dbReference type="NCBI Taxonomy" id="433286"/>
    <lineage>
        <taxon>Bacteria</taxon>
        <taxon>Bacillati</taxon>
        <taxon>Bacillota</taxon>
        <taxon>Clostridia</taxon>
        <taxon>Lachnospirales</taxon>
        <taxon>Lachnospiraceae</taxon>
        <taxon>Anaerocolumna</taxon>
    </lineage>
</organism>
<sequence length="143" mass="16386">MDNFTGEYNNIGIQYEDRVVRIKADQALYQFLLEPSCGSYLLAKHILKEYRRRFHKPLQISVHSLAIEIIAHVFVDKLSVKVSGFLDKVKTDLRKPVIAAVNSIHRHTEIIDCGEEAIDNNRFIWDSLEPFHAMIYALAGDAS</sequence>
<gene>
    <name evidence="1" type="ORF">acsn021_26180</name>
</gene>
<evidence type="ECO:0000313" key="1">
    <source>
        <dbReference type="EMBL" id="BCJ95049.1"/>
    </source>
</evidence>
<protein>
    <submittedName>
        <fullName evidence="1">Uncharacterized protein</fullName>
    </submittedName>
</protein>
<evidence type="ECO:0000313" key="2">
    <source>
        <dbReference type="Proteomes" id="UP000515561"/>
    </source>
</evidence>
<proteinExistence type="predicted"/>